<name>A0A0E9T224_ANGAN</name>
<proteinExistence type="predicted"/>
<reference evidence="1" key="1">
    <citation type="submission" date="2014-11" db="EMBL/GenBank/DDBJ databases">
        <authorList>
            <person name="Amaro Gonzalez C."/>
        </authorList>
    </citation>
    <scope>NUCLEOTIDE SEQUENCE</scope>
</reference>
<evidence type="ECO:0000313" key="1">
    <source>
        <dbReference type="EMBL" id="JAH47671.1"/>
    </source>
</evidence>
<accession>A0A0E9T224</accession>
<sequence>MQQLTNNAIKSLNQQCNNFPHTMQQVTRPLIGHYITSWVQLKSPKM</sequence>
<reference evidence="1" key="2">
    <citation type="journal article" date="2015" name="Fish Shellfish Immunol.">
        <title>Early steps in the European eel (Anguilla anguilla)-Vibrio vulnificus interaction in the gills: Role of the RtxA13 toxin.</title>
        <authorList>
            <person name="Callol A."/>
            <person name="Pajuelo D."/>
            <person name="Ebbesson L."/>
            <person name="Teles M."/>
            <person name="MacKenzie S."/>
            <person name="Amaro C."/>
        </authorList>
    </citation>
    <scope>NUCLEOTIDE SEQUENCE</scope>
</reference>
<organism evidence="1">
    <name type="scientific">Anguilla anguilla</name>
    <name type="common">European freshwater eel</name>
    <name type="synonym">Muraena anguilla</name>
    <dbReference type="NCBI Taxonomy" id="7936"/>
    <lineage>
        <taxon>Eukaryota</taxon>
        <taxon>Metazoa</taxon>
        <taxon>Chordata</taxon>
        <taxon>Craniata</taxon>
        <taxon>Vertebrata</taxon>
        <taxon>Euteleostomi</taxon>
        <taxon>Actinopterygii</taxon>
        <taxon>Neopterygii</taxon>
        <taxon>Teleostei</taxon>
        <taxon>Anguilliformes</taxon>
        <taxon>Anguillidae</taxon>
        <taxon>Anguilla</taxon>
    </lineage>
</organism>
<dbReference type="AlphaFoldDB" id="A0A0E9T224"/>
<dbReference type="EMBL" id="GBXM01060906">
    <property type="protein sequence ID" value="JAH47671.1"/>
    <property type="molecule type" value="Transcribed_RNA"/>
</dbReference>
<protein>
    <submittedName>
        <fullName evidence="1">Uncharacterized protein</fullName>
    </submittedName>
</protein>